<evidence type="ECO:0000256" key="1">
    <source>
        <dbReference type="SAM" id="Phobius"/>
    </source>
</evidence>
<comment type="caution">
    <text evidence="2">The sequence shown here is derived from an EMBL/GenBank/DDBJ whole genome shotgun (WGS) entry which is preliminary data.</text>
</comment>
<protein>
    <recommendedName>
        <fullName evidence="4">DUF1440 domain-containing protein</fullName>
    </recommendedName>
</protein>
<reference evidence="3" key="1">
    <citation type="journal article" date="2019" name="Int. J. Syst. Evol. Microbiol.">
        <title>The Global Catalogue of Microorganisms (GCM) 10K type strain sequencing project: providing services to taxonomists for standard genome sequencing and annotation.</title>
        <authorList>
            <consortium name="The Broad Institute Genomics Platform"/>
            <consortium name="The Broad Institute Genome Sequencing Center for Infectious Disease"/>
            <person name="Wu L."/>
            <person name="Ma J."/>
        </authorList>
    </citation>
    <scope>NUCLEOTIDE SEQUENCE [LARGE SCALE GENOMIC DNA]</scope>
    <source>
        <strain evidence="3">CCM 2050</strain>
    </source>
</reference>
<keyword evidence="1" id="KW-1133">Transmembrane helix</keyword>
<feature type="transmembrane region" description="Helical" evidence="1">
    <location>
        <begin position="102"/>
        <end position="127"/>
    </location>
</feature>
<gene>
    <name evidence="2" type="ORF">ACFP58_09680</name>
</gene>
<feature type="transmembrane region" description="Helical" evidence="1">
    <location>
        <begin position="133"/>
        <end position="158"/>
    </location>
</feature>
<dbReference type="Proteomes" id="UP001596264">
    <property type="component" value="Unassembled WGS sequence"/>
</dbReference>
<keyword evidence="1" id="KW-0472">Membrane</keyword>
<evidence type="ECO:0000313" key="3">
    <source>
        <dbReference type="Proteomes" id="UP001596264"/>
    </source>
</evidence>
<proteinExistence type="predicted"/>
<dbReference type="EMBL" id="JBHSTZ010000029">
    <property type="protein sequence ID" value="MFC6381720.1"/>
    <property type="molecule type" value="Genomic_DNA"/>
</dbReference>
<accession>A0ABW1W9J9</accession>
<keyword evidence="1" id="KW-0812">Transmembrane</keyword>
<feature type="transmembrane region" description="Helical" evidence="1">
    <location>
        <begin position="73"/>
        <end position="90"/>
    </location>
</feature>
<evidence type="ECO:0008006" key="4">
    <source>
        <dbReference type="Google" id="ProtNLM"/>
    </source>
</evidence>
<sequence length="164" mass="17835">MINNHAVMQSAPKTKFSFIKKSLFAGALATAAFDFWGLSIAPLLGFEKLSPINLSTAMVEVLFGSGLTGVPELLHYITGLALYPIGWLIVVRPIWKAILPSLHWSITAVVYGIVLWVFALYVVAHLITGLPPFIGFTGVTWVALSAHIVYAVVVAWSLETQRLG</sequence>
<name>A0ABW1W9J9_9GAMM</name>
<keyword evidence="3" id="KW-1185">Reference proteome</keyword>
<dbReference type="RefSeq" id="WP_201564623.1">
    <property type="nucleotide sequence ID" value="NZ_CAJGZK010000031.1"/>
</dbReference>
<organism evidence="2 3">
    <name type="scientific">Psychrobacter glacincola</name>
    <dbReference type="NCBI Taxonomy" id="56810"/>
    <lineage>
        <taxon>Bacteria</taxon>
        <taxon>Pseudomonadati</taxon>
        <taxon>Pseudomonadota</taxon>
        <taxon>Gammaproteobacteria</taxon>
        <taxon>Moraxellales</taxon>
        <taxon>Moraxellaceae</taxon>
        <taxon>Psychrobacter</taxon>
    </lineage>
</organism>
<evidence type="ECO:0000313" key="2">
    <source>
        <dbReference type="EMBL" id="MFC6381720.1"/>
    </source>
</evidence>